<feature type="transmembrane region" description="Helical" evidence="7">
    <location>
        <begin position="115"/>
        <end position="134"/>
    </location>
</feature>
<dbReference type="PANTHER" id="PTHR42751">
    <property type="entry name" value="SODIUM/HYDROGEN EXCHANGER FAMILY/TRKA DOMAIN PROTEIN"/>
    <property type="match status" value="1"/>
</dbReference>
<gene>
    <name evidence="9" type="ORF">A3B45_01165</name>
</gene>
<dbReference type="GO" id="GO:1902600">
    <property type="term" value="P:proton transmembrane transport"/>
    <property type="evidence" value="ECO:0007669"/>
    <property type="project" value="InterPro"/>
</dbReference>
<dbReference type="Gene3D" id="1.20.1530.20">
    <property type="match status" value="1"/>
</dbReference>
<feature type="transmembrane region" description="Helical" evidence="7">
    <location>
        <begin position="85"/>
        <end position="103"/>
    </location>
</feature>
<feature type="transmembrane region" description="Helical" evidence="7">
    <location>
        <begin position="29"/>
        <end position="46"/>
    </location>
</feature>
<dbReference type="Gene3D" id="3.40.50.720">
    <property type="entry name" value="NAD(P)-binding Rossmann-like Domain"/>
    <property type="match status" value="1"/>
</dbReference>
<dbReference type="GO" id="GO:0016020">
    <property type="term" value="C:membrane"/>
    <property type="evidence" value="ECO:0007669"/>
    <property type="project" value="UniProtKB-SubCell"/>
</dbReference>
<evidence type="ECO:0000259" key="8">
    <source>
        <dbReference type="PROSITE" id="PS51201"/>
    </source>
</evidence>
<feature type="transmembrane region" description="Helical" evidence="7">
    <location>
        <begin position="324"/>
        <end position="343"/>
    </location>
</feature>
<evidence type="ECO:0000256" key="7">
    <source>
        <dbReference type="SAM" id="Phobius"/>
    </source>
</evidence>
<dbReference type="Pfam" id="PF00999">
    <property type="entry name" value="Na_H_Exchanger"/>
    <property type="match status" value="1"/>
</dbReference>
<protein>
    <recommendedName>
        <fullName evidence="8">RCK N-terminal domain-containing protein</fullName>
    </recommendedName>
</protein>
<reference evidence="9 10" key="1">
    <citation type="journal article" date="2016" name="Nat. Commun.">
        <title>Thousands of microbial genomes shed light on interconnected biogeochemical processes in an aquifer system.</title>
        <authorList>
            <person name="Anantharaman K."/>
            <person name="Brown C.T."/>
            <person name="Hug L.A."/>
            <person name="Sharon I."/>
            <person name="Castelle C.J."/>
            <person name="Probst A.J."/>
            <person name="Thomas B.C."/>
            <person name="Singh A."/>
            <person name="Wilkins M.J."/>
            <person name="Karaoz U."/>
            <person name="Brodie E.L."/>
            <person name="Williams K.H."/>
            <person name="Hubbard S.S."/>
            <person name="Banfield J.F."/>
        </authorList>
    </citation>
    <scope>NUCLEOTIDE SEQUENCE [LARGE SCALE GENOMIC DNA]</scope>
</reference>
<evidence type="ECO:0000256" key="6">
    <source>
        <dbReference type="ARBA" id="ARBA00023136"/>
    </source>
</evidence>
<feature type="transmembrane region" description="Helical" evidence="7">
    <location>
        <begin position="146"/>
        <end position="167"/>
    </location>
</feature>
<sequence>MNNIFIQLAIILGLSSALGYITYKLKLPLLIAYLLGGLLIAVWGIFDVKTSQALSFLPEIGLAFLLFLVGMELDFREIRSFGKPILISGMLQVFITAIFGTFLAQSFHFSLIESVYLGVGLSFSSTIVVVKLLFDKKDLSSLYGKLSLGILLLEDLLAVVILLGLTSTTSALGVGIAQALPIIFFMAKALLLFTLALVLNHYILGTIFKAVSQSQELLFLSALAWCFIYITLSILLGFSVVIGAFLAGVALANSPYHLQIGGKLKPMRDFFVALFFVYLGTKVNFTHIDSAYPLIIIFTLYAVFLKPLIFLLLLGSFGFRKHTIFHSAMTLSQISEFSLIIILVGMEQQMVGESVLTVIASSALLSIAVSSILISRSRQIYQVLSDFVGFFERGHKAIVLKDAQHELKDHVVLIGSHQVGEFLIRFLQKEEIPFVVLDFNPFQVEKLLAEKIPVIFGDMGDPEVLDVLNLEEARLVISTVPDLENNELLIEDLRSRSSHIPLIVRSDSYQEARLLYKLGASLVFLPDVVSGEFLVETLKNHISDRGYFNKRPEVELEKLSRKTLAWQG</sequence>
<comment type="subcellular location">
    <subcellularLocation>
        <location evidence="1">Membrane</location>
        <topology evidence="1">Multi-pass membrane protein</topology>
    </subcellularLocation>
</comment>
<comment type="caution">
    <text evidence="9">The sequence shown here is derived from an EMBL/GenBank/DDBJ whole genome shotgun (WGS) entry which is preliminary data.</text>
</comment>
<dbReference type="GO" id="GO:0006813">
    <property type="term" value="P:potassium ion transport"/>
    <property type="evidence" value="ECO:0007669"/>
    <property type="project" value="InterPro"/>
</dbReference>
<keyword evidence="6 7" id="KW-0472">Membrane</keyword>
<dbReference type="AlphaFoldDB" id="A0A1F5KPG7"/>
<dbReference type="STRING" id="1797785.A3B45_01165"/>
<comment type="similarity">
    <text evidence="2">Belongs to the monovalent cation:proton antiporter 2 (CPA2) transporter (TC 2.A.37) family.</text>
</comment>
<evidence type="ECO:0000313" key="10">
    <source>
        <dbReference type="Proteomes" id="UP000178565"/>
    </source>
</evidence>
<dbReference type="EMBL" id="MFDM01000020">
    <property type="protein sequence ID" value="OGE42833.1"/>
    <property type="molecule type" value="Genomic_DNA"/>
</dbReference>
<dbReference type="InterPro" id="IPR038770">
    <property type="entry name" value="Na+/solute_symporter_sf"/>
</dbReference>
<dbReference type="InterPro" id="IPR036291">
    <property type="entry name" value="NAD(P)-bd_dom_sf"/>
</dbReference>
<feature type="domain" description="RCK N-terminal" evidence="8">
    <location>
        <begin position="408"/>
        <end position="530"/>
    </location>
</feature>
<dbReference type="GO" id="GO:0015297">
    <property type="term" value="F:antiporter activity"/>
    <property type="evidence" value="ECO:0007669"/>
    <property type="project" value="InterPro"/>
</dbReference>
<feature type="transmembrane region" description="Helical" evidence="7">
    <location>
        <begin position="222"/>
        <end position="249"/>
    </location>
</feature>
<evidence type="ECO:0000256" key="1">
    <source>
        <dbReference type="ARBA" id="ARBA00004141"/>
    </source>
</evidence>
<feature type="transmembrane region" description="Helical" evidence="7">
    <location>
        <begin position="179"/>
        <end position="202"/>
    </location>
</feature>
<dbReference type="InterPro" id="IPR003148">
    <property type="entry name" value="RCK_N"/>
</dbReference>
<keyword evidence="5 7" id="KW-1133">Transmembrane helix</keyword>
<evidence type="ECO:0000256" key="3">
    <source>
        <dbReference type="ARBA" id="ARBA00022448"/>
    </source>
</evidence>
<dbReference type="Proteomes" id="UP000178565">
    <property type="component" value="Unassembled WGS sequence"/>
</dbReference>
<keyword evidence="3" id="KW-0813">Transport</keyword>
<dbReference type="SUPFAM" id="SSF51735">
    <property type="entry name" value="NAD(P)-binding Rossmann-fold domains"/>
    <property type="match status" value="1"/>
</dbReference>
<accession>A0A1F5KPG7</accession>
<feature type="transmembrane region" description="Helical" evidence="7">
    <location>
        <begin position="294"/>
        <end position="317"/>
    </location>
</feature>
<feature type="transmembrane region" description="Helical" evidence="7">
    <location>
        <begin position="53"/>
        <end position="73"/>
    </location>
</feature>
<proteinExistence type="inferred from homology"/>
<dbReference type="PROSITE" id="PS51201">
    <property type="entry name" value="RCK_N"/>
    <property type="match status" value="1"/>
</dbReference>
<evidence type="ECO:0000313" key="9">
    <source>
        <dbReference type="EMBL" id="OGE42833.1"/>
    </source>
</evidence>
<evidence type="ECO:0000256" key="4">
    <source>
        <dbReference type="ARBA" id="ARBA00022692"/>
    </source>
</evidence>
<dbReference type="PANTHER" id="PTHR42751:SF3">
    <property type="entry name" value="SODIUM_GLUTAMATE SYMPORTER"/>
    <property type="match status" value="1"/>
</dbReference>
<feature type="transmembrane region" description="Helical" evidence="7">
    <location>
        <begin position="355"/>
        <end position="374"/>
    </location>
</feature>
<dbReference type="InterPro" id="IPR006153">
    <property type="entry name" value="Cation/H_exchanger_TM"/>
</dbReference>
<evidence type="ECO:0000256" key="5">
    <source>
        <dbReference type="ARBA" id="ARBA00022989"/>
    </source>
</evidence>
<dbReference type="Pfam" id="PF02254">
    <property type="entry name" value="TrkA_N"/>
    <property type="match status" value="1"/>
</dbReference>
<organism evidence="9 10">
    <name type="scientific">Candidatus Daviesbacteria bacterium RIFCSPLOWO2_01_FULL_39_12</name>
    <dbReference type="NCBI Taxonomy" id="1797785"/>
    <lineage>
        <taxon>Bacteria</taxon>
        <taxon>Candidatus Daviesiibacteriota</taxon>
    </lineage>
</organism>
<evidence type="ECO:0000256" key="2">
    <source>
        <dbReference type="ARBA" id="ARBA00005551"/>
    </source>
</evidence>
<keyword evidence="4 7" id="KW-0812">Transmembrane</keyword>
<name>A0A1F5KPG7_9BACT</name>